<evidence type="ECO:0000313" key="3">
    <source>
        <dbReference type="EMBL" id="AER41533.1"/>
    </source>
</evidence>
<dbReference type="RefSeq" id="YP_006908615.1">
    <property type="nucleotide sequence ID" value="NC_018875.1"/>
</dbReference>
<evidence type="ECO:0000259" key="2">
    <source>
        <dbReference type="Pfam" id="PF06771"/>
    </source>
</evidence>
<name>K4EQF4_9BBAC</name>
<evidence type="ECO:0000256" key="1">
    <source>
        <dbReference type="SAM" id="Coils"/>
    </source>
</evidence>
<dbReference type="Pfam" id="PF06771">
    <property type="entry name" value="Desmo_N"/>
    <property type="match status" value="1"/>
</dbReference>
<proteinExistence type="predicted"/>
<accession>K4EQF4</accession>
<feature type="coiled-coil region" evidence="1">
    <location>
        <begin position="301"/>
        <end position="487"/>
    </location>
</feature>
<dbReference type="GeneID" id="13842634"/>
<organism evidence="3 4">
    <name type="scientific">Epinotia aporema granulovirus</name>
    <dbReference type="NCBI Taxonomy" id="166056"/>
    <lineage>
        <taxon>Viruses</taxon>
        <taxon>Viruses incertae sedis</taxon>
        <taxon>Naldaviricetes</taxon>
        <taxon>Lefavirales</taxon>
        <taxon>Baculoviridae</taxon>
        <taxon>Betabaculovirus</taxon>
        <taxon>Betabaculovirus epaporemae</taxon>
    </lineage>
</organism>
<dbReference type="EMBL" id="JN408834">
    <property type="protein sequence ID" value="AER41533.1"/>
    <property type="molecule type" value="Genomic_DNA"/>
</dbReference>
<sequence length="666" mass="77779">MNNPSLTRYKGVDVTPKTFENLIKTVAQYGTAVGSSKTEYDRRIRGIILNFCPNLIGSSANMSTEHLLMRVLSRHMHTKNVVDNSDDDDDDDENDNYMHKYLRIMSNKNEWSEKSLWKLLRMIKGSSNSVNQLKELYHKKFDGNLLDALKLSLGVKKLSQESCVKLVTSFKNYFWCPNVDCVDNYYELINQAKKYHEEYNSKEEQIVQMNKKLNDYMEDTERLNEQIATLTENNLVLRNKITALNENIEDQNYTINMNVMEMAKMASRCGDLECDLEKVTNNYNAEHNQLIEKYNHIDQENNTLLTTVERLKIQLQQTAQELDVVNENLTQCRSQCLKLATDHDNDNKDQTQLIKSIKELTDNKHYLEEQLHEAQRFRRELESRQNSNLVIVQQMEDKFSRLQQQLERKNEELLLIKARQQDEAMCHQDEIAQINKNAEKRIASLESKLQSAQDDLTKQYNDDLLVIEEKDIQNKKLLQEHQEVRKRELDHMRTIAELEEKLSETYKDNQDNIDRIKKLQGSIDNQPNIDSLNEQIKKLQGVIDNQQGIIDNQQGIINNQPNVDSLNDQIKNLQGIIDNQPNVDHLNNQIDKLQDIITKYMDRPDPVVPDDSEVTRKRKRAFLPVKPLKVVTDEPKVSHKVKTKIIKDSFIPKIKPYTKTSDTVTK</sequence>
<reference evidence="3 4" key="1">
    <citation type="journal article" date="2012" name="BMC Genomics">
        <title>Genome of Epinotia aporema granulovirus (EpapGV), a polyorganotropic fast killing betabaculovirus with a novel thymidylate kinase gene.</title>
        <authorList>
            <person name="Ferrelli M.L."/>
            <person name="Salvador R."/>
            <person name="Biedma M.E."/>
            <person name="Berretta M.F."/>
            <person name="Haase S."/>
            <person name="Sciocco-Cap A."/>
            <person name="Ghiringhelli P.D."/>
            <person name="Romanowski V."/>
        </authorList>
    </citation>
    <scope>NUCLEOTIDE SEQUENCE [LARGE SCALE GENOMIC DNA]</scope>
</reference>
<keyword evidence="4" id="KW-1185">Reference proteome</keyword>
<dbReference type="Proteomes" id="UP000201571">
    <property type="component" value="Segment"/>
</dbReference>
<keyword evidence="1" id="KW-0175">Coiled coil</keyword>
<protein>
    <submittedName>
        <fullName evidence="3">Desmoplakin</fullName>
    </submittedName>
</protein>
<dbReference type="InterPro" id="IPR009615">
    <property type="entry name" value="Desmo_N"/>
</dbReference>
<dbReference type="KEGG" id="vg:13842634"/>
<dbReference type="OrthoDB" id="9145at10239"/>
<feature type="domain" description="Viral desmoplakin N-terminal" evidence="2">
    <location>
        <begin position="8"/>
        <end position="75"/>
    </location>
</feature>
<feature type="coiled-coil region" evidence="1">
    <location>
        <begin position="192"/>
        <end position="247"/>
    </location>
</feature>
<dbReference type="Gene3D" id="1.20.5.340">
    <property type="match status" value="1"/>
</dbReference>
<evidence type="ECO:0000313" key="4">
    <source>
        <dbReference type="Proteomes" id="UP000201571"/>
    </source>
</evidence>